<feature type="compositionally biased region" description="Low complexity" evidence="1">
    <location>
        <begin position="84"/>
        <end position="94"/>
    </location>
</feature>
<gene>
    <name evidence="2" type="ORF">D9756_002989</name>
</gene>
<comment type="caution">
    <text evidence="2">The sequence shown here is derived from an EMBL/GenBank/DDBJ whole genome shotgun (WGS) entry which is preliminary data.</text>
</comment>
<feature type="region of interest" description="Disordered" evidence="1">
    <location>
        <begin position="404"/>
        <end position="502"/>
    </location>
</feature>
<evidence type="ECO:0000256" key="1">
    <source>
        <dbReference type="SAM" id="MobiDB-lite"/>
    </source>
</evidence>
<dbReference type="AlphaFoldDB" id="A0A8H5LJ87"/>
<feature type="compositionally biased region" description="Polar residues" evidence="1">
    <location>
        <begin position="576"/>
        <end position="587"/>
    </location>
</feature>
<feature type="compositionally biased region" description="Low complexity" evidence="1">
    <location>
        <begin position="551"/>
        <end position="560"/>
    </location>
</feature>
<accession>A0A8H5LJ87</accession>
<organism evidence="2 3">
    <name type="scientific">Leucocoprinus leucothites</name>
    <dbReference type="NCBI Taxonomy" id="201217"/>
    <lineage>
        <taxon>Eukaryota</taxon>
        <taxon>Fungi</taxon>
        <taxon>Dikarya</taxon>
        <taxon>Basidiomycota</taxon>
        <taxon>Agaricomycotina</taxon>
        <taxon>Agaricomycetes</taxon>
        <taxon>Agaricomycetidae</taxon>
        <taxon>Agaricales</taxon>
        <taxon>Agaricineae</taxon>
        <taxon>Agaricaceae</taxon>
        <taxon>Leucocoprinus</taxon>
    </lineage>
</organism>
<feature type="compositionally biased region" description="Low complexity" evidence="1">
    <location>
        <begin position="632"/>
        <end position="657"/>
    </location>
</feature>
<feature type="compositionally biased region" description="Low complexity" evidence="1">
    <location>
        <begin position="490"/>
        <end position="502"/>
    </location>
</feature>
<dbReference type="OrthoDB" id="3205748at2759"/>
<reference evidence="2 3" key="1">
    <citation type="journal article" date="2020" name="ISME J.">
        <title>Uncovering the hidden diversity of litter-decomposition mechanisms in mushroom-forming fungi.</title>
        <authorList>
            <person name="Floudas D."/>
            <person name="Bentzer J."/>
            <person name="Ahren D."/>
            <person name="Johansson T."/>
            <person name="Persson P."/>
            <person name="Tunlid A."/>
        </authorList>
    </citation>
    <scope>NUCLEOTIDE SEQUENCE [LARGE SCALE GENOMIC DNA]</scope>
    <source>
        <strain evidence="2 3">CBS 146.42</strain>
    </source>
</reference>
<feature type="compositionally biased region" description="Gly residues" evidence="1">
    <location>
        <begin position="404"/>
        <end position="416"/>
    </location>
</feature>
<feature type="compositionally biased region" description="Low complexity" evidence="1">
    <location>
        <begin position="519"/>
        <end position="544"/>
    </location>
</feature>
<proteinExistence type="predicted"/>
<dbReference type="Proteomes" id="UP000559027">
    <property type="component" value="Unassembled WGS sequence"/>
</dbReference>
<name>A0A8H5LJ87_9AGAR</name>
<feature type="region of interest" description="Disordered" evidence="1">
    <location>
        <begin position="519"/>
        <end position="657"/>
    </location>
</feature>
<feature type="compositionally biased region" description="Acidic residues" evidence="1">
    <location>
        <begin position="435"/>
        <end position="455"/>
    </location>
</feature>
<sequence>MTTGFVSGGGGSSNSNGGGGGSGSGYSRFHAIISATPTTGGLSGLPPRPLIPPYTAPTTTTGHPVSTTTTTPYTSTTSFITTTTTAVTPGGQTPSDSVGGGGTPSEQDHYQVHKKRKITHDVGNSSSASAGTGTGQGEGIAKALRNANKNESVASRQVLSLPSPPLSIIIEVRLVSQRPHKYTTKASLLTALAVAFQKSAHVDFHGCFEENVNDLRDKHGNVVPPPSHKARVQALTGDIWEATGYRFTVKDHPRISSGHKTRFWCSQDEAHRSKSSKLARLPNSTSKPRISSAGEALAKARYACRSRLLISSRDAESSSSNDVNGLRVITIRMHHHATHEPYVENSLPPELAQAVYEYFGWSSVGDVAIMPLPSSHLMTATTGMTAESLKARVASAFAAMGGGSFKGFGTRSGGGGEGDEDGEGEVVNVDTGGGMEEDEEDRPDPDADAEAEDESQSQPVPMPAPSSSDSGRRHHHLTTNSTRAGTGPVSAPLARPSLSTSSASSSAVPVAAFVEMHQVSTSQMHQHQHQQQPQPQAHRQQTAQTIPTPPLSAGSSSGSHYSHHYPQHQTHTSTSASGNQYQSGHQPQQQQQEQQERQERRLHSRNILNNQQLPPHIQPYSGPHPSHPPILPASHHAQASVSVSSPHASSSSTSMISPILPQIPLPPLTTTTTPLSAATQEAAEIYRRRMTEHIATIRDFCSGLEYQLQFNDYRMLDQLEEEGRRFLRLARECLRKEGRWFGGSS</sequence>
<feature type="region of interest" description="Disordered" evidence="1">
    <location>
        <begin position="84"/>
        <end position="138"/>
    </location>
</feature>
<evidence type="ECO:0000313" key="2">
    <source>
        <dbReference type="EMBL" id="KAF5359154.1"/>
    </source>
</evidence>
<protein>
    <submittedName>
        <fullName evidence="2">Uncharacterized protein</fullName>
    </submittedName>
</protein>
<feature type="region of interest" description="Disordered" evidence="1">
    <location>
        <begin position="1"/>
        <end position="22"/>
    </location>
</feature>
<dbReference type="EMBL" id="JAACJO010000004">
    <property type="protein sequence ID" value="KAF5359154.1"/>
    <property type="molecule type" value="Genomic_DNA"/>
</dbReference>
<evidence type="ECO:0000313" key="3">
    <source>
        <dbReference type="Proteomes" id="UP000559027"/>
    </source>
</evidence>
<keyword evidence="3" id="KW-1185">Reference proteome</keyword>